<dbReference type="Proteomes" id="UP001163321">
    <property type="component" value="Chromosome 3"/>
</dbReference>
<gene>
    <name evidence="1" type="ORF">PsorP6_008494</name>
</gene>
<keyword evidence="2" id="KW-1185">Reference proteome</keyword>
<evidence type="ECO:0000313" key="1">
    <source>
        <dbReference type="EMBL" id="KAI9915280.1"/>
    </source>
</evidence>
<accession>A0ACC0W8Y3</accession>
<organism evidence="1 2">
    <name type="scientific">Peronosclerospora sorghi</name>
    <dbReference type="NCBI Taxonomy" id="230839"/>
    <lineage>
        <taxon>Eukaryota</taxon>
        <taxon>Sar</taxon>
        <taxon>Stramenopiles</taxon>
        <taxon>Oomycota</taxon>
        <taxon>Peronosporomycetes</taxon>
        <taxon>Peronosporales</taxon>
        <taxon>Peronosporaceae</taxon>
        <taxon>Peronosclerospora</taxon>
    </lineage>
</organism>
<sequence>MLDADSGINDGEVEVSYSESSNGGGGGCVEVVYGHSSYHNIITQVRTDNDQVDEMELVAGGVRRTADPAASSDAVRVADGERLIEDPGLPGLPALPVHAGRNVSRNSGRPSRKGTPQPKSVTTTSPSAPRQGGLTSTPTLKSDATFTSNAARTRNRIGRAAEETTASAKQLGSVAVGMVTSQEERWVAEMNERRLIRDEAARREDRRRKEERKEERLRRREERRGRRAERHEDRRESQRHEAMMMLMLTIMASYQGLSIPSGEMAKRKRKKAKTTKDQIEGSGESSAKDV</sequence>
<proteinExistence type="predicted"/>
<name>A0ACC0W8Y3_9STRA</name>
<comment type="caution">
    <text evidence="1">The sequence shown here is derived from an EMBL/GenBank/DDBJ whole genome shotgun (WGS) entry which is preliminary data.</text>
</comment>
<protein>
    <submittedName>
        <fullName evidence="1">Uncharacterized protein</fullName>
    </submittedName>
</protein>
<evidence type="ECO:0000313" key="2">
    <source>
        <dbReference type="Proteomes" id="UP001163321"/>
    </source>
</evidence>
<reference evidence="1 2" key="1">
    <citation type="journal article" date="2022" name="bioRxiv">
        <title>The genome of the oomycete Peronosclerospora sorghi, a cosmopolitan pathogen of maize and sorghum, is inflated with dispersed pseudogenes.</title>
        <authorList>
            <person name="Fletcher K."/>
            <person name="Martin F."/>
            <person name="Isakeit T."/>
            <person name="Cavanaugh K."/>
            <person name="Magill C."/>
            <person name="Michelmore R."/>
        </authorList>
    </citation>
    <scope>NUCLEOTIDE SEQUENCE [LARGE SCALE GENOMIC DNA]</scope>
    <source>
        <strain evidence="1">P6</strain>
    </source>
</reference>
<dbReference type="EMBL" id="CM047582">
    <property type="protein sequence ID" value="KAI9915280.1"/>
    <property type="molecule type" value="Genomic_DNA"/>
</dbReference>